<name>A0A1F7TNB3_9BACT</name>
<dbReference type="InterPro" id="IPR001179">
    <property type="entry name" value="PPIase_FKBP_dom"/>
</dbReference>
<dbReference type="InterPro" id="IPR008881">
    <property type="entry name" value="Trigger_fac_ribosome-bd_bac"/>
</dbReference>
<dbReference type="HAMAP" id="MF_00303">
    <property type="entry name" value="Trigger_factor_Tig"/>
    <property type="match status" value="1"/>
</dbReference>
<dbReference type="PANTHER" id="PTHR30560">
    <property type="entry name" value="TRIGGER FACTOR CHAPERONE AND PEPTIDYL-PROLYL CIS/TRANS ISOMERASE"/>
    <property type="match status" value="1"/>
</dbReference>
<dbReference type="GO" id="GO:0043022">
    <property type="term" value="F:ribosome binding"/>
    <property type="evidence" value="ECO:0007669"/>
    <property type="project" value="TreeGrafter"/>
</dbReference>
<evidence type="ECO:0000259" key="11">
    <source>
        <dbReference type="Pfam" id="PF05697"/>
    </source>
</evidence>
<evidence type="ECO:0000259" key="12">
    <source>
        <dbReference type="Pfam" id="PF05698"/>
    </source>
</evidence>
<protein>
    <recommendedName>
        <fullName evidence="4 9">Trigger factor</fullName>
        <shortName evidence="9">TF</shortName>
        <ecNumber evidence="3 9">5.2.1.8</ecNumber>
    </recommendedName>
    <alternativeName>
        <fullName evidence="8 9">PPIase</fullName>
    </alternativeName>
</protein>
<dbReference type="Pfam" id="PF05697">
    <property type="entry name" value="Trigger_N"/>
    <property type="match status" value="1"/>
</dbReference>
<dbReference type="InterPro" id="IPR005215">
    <property type="entry name" value="Trig_fac"/>
</dbReference>
<evidence type="ECO:0000256" key="4">
    <source>
        <dbReference type="ARBA" id="ARBA00016902"/>
    </source>
</evidence>
<dbReference type="InterPro" id="IPR036611">
    <property type="entry name" value="Trigger_fac_ribosome-bd_sf"/>
</dbReference>
<dbReference type="Proteomes" id="UP000177885">
    <property type="component" value="Unassembled WGS sequence"/>
</dbReference>
<dbReference type="AlphaFoldDB" id="A0A1F7TNB3"/>
<accession>A0A1F7TNB3</accession>
<dbReference type="Gene3D" id="1.10.3120.10">
    <property type="entry name" value="Trigger factor, C-terminal domain"/>
    <property type="match status" value="1"/>
</dbReference>
<evidence type="ECO:0000259" key="10">
    <source>
        <dbReference type="Pfam" id="PF00254"/>
    </source>
</evidence>
<dbReference type="SUPFAM" id="SSF109998">
    <property type="entry name" value="Triger factor/SurA peptide-binding domain-like"/>
    <property type="match status" value="1"/>
</dbReference>
<dbReference type="NCBIfam" id="TIGR00115">
    <property type="entry name" value="tig"/>
    <property type="match status" value="1"/>
</dbReference>
<dbReference type="GO" id="GO:0005737">
    <property type="term" value="C:cytoplasm"/>
    <property type="evidence" value="ECO:0007669"/>
    <property type="project" value="UniProtKB-SubCell"/>
</dbReference>
<gene>
    <name evidence="9" type="primary">tig</name>
    <name evidence="13" type="ORF">A2856_00925</name>
</gene>
<evidence type="ECO:0000256" key="1">
    <source>
        <dbReference type="ARBA" id="ARBA00000971"/>
    </source>
</evidence>
<evidence type="ECO:0000256" key="9">
    <source>
        <dbReference type="HAMAP-Rule" id="MF_00303"/>
    </source>
</evidence>
<dbReference type="GO" id="GO:0003755">
    <property type="term" value="F:peptidyl-prolyl cis-trans isomerase activity"/>
    <property type="evidence" value="ECO:0007669"/>
    <property type="project" value="UniProtKB-UniRule"/>
</dbReference>
<comment type="catalytic activity">
    <reaction evidence="1 9">
        <text>[protein]-peptidylproline (omega=180) = [protein]-peptidylproline (omega=0)</text>
        <dbReference type="Rhea" id="RHEA:16237"/>
        <dbReference type="Rhea" id="RHEA-COMP:10747"/>
        <dbReference type="Rhea" id="RHEA-COMP:10748"/>
        <dbReference type="ChEBI" id="CHEBI:83833"/>
        <dbReference type="ChEBI" id="CHEBI:83834"/>
        <dbReference type="EC" id="5.2.1.8"/>
    </reaction>
</comment>
<dbReference type="GO" id="GO:0051301">
    <property type="term" value="P:cell division"/>
    <property type="evidence" value="ECO:0007669"/>
    <property type="project" value="UniProtKB-KW"/>
</dbReference>
<dbReference type="PANTHER" id="PTHR30560:SF3">
    <property type="entry name" value="TRIGGER FACTOR-LIKE PROTEIN TIG, CHLOROPLASTIC"/>
    <property type="match status" value="1"/>
</dbReference>
<dbReference type="EMBL" id="MGDT01000004">
    <property type="protein sequence ID" value="OGL67034.1"/>
    <property type="molecule type" value="Genomic_DNA"/>
</dbReference>
<dbReference type="Pfam" id="PF00254">
    <property type="entry name" value="FKBP_C"/>
    <property type="match status" value="1"/>
</dbReference>
<keyword evidence="5 9" id="KW-0697">Rotamase</keyword>
<dbReference type="InterPro" id="IPR027304">
    <property type="entry name" value="Trigger_fact/SurA_dom_sf"/>
</dbReference>
<dbReference type="SUPFAM" id="SSF54534">
    <property type="entry name" value="FKBP-like"/>
    <property type="match status" value="1"/>
</dbReference>
<dbReference type="InterPro" id="IPR046357">
    <property type="entry name" value="PPIase_dom_sf"/>
</dbReference>
<evidence type="ECO:0000256" key="5">
    <source>
        <dbReference type="ARBA" id="ARBA00023110"/>
    </source>
</evidence>
<dbReference type="Gene3D" id="3.30.70.1050">
    <property type="entry name" value="Trigger factor ribosome-binding domain"/>
    <property type="match status" value="1"/>
</dbReference>
<evidence type="ECO:0000313" key="13">
    <source>
        <dbReference type="EMBL" id="OGL67034.1"/>
    </source>
</evidence>
<sequence length="429" mass="47623">MPSIQVENLPKNTVKITVTVSQEELQPHLGAAATALSEETSIPGFRPGKAGFDIVKNRVGEMKIYEAALEPVVRATLFEAFAKNDLETVGSPKIDVVKLAPGNDLVYTAEVARMPAVTKLADHKKLSVKSVRKPVEEKDVDVVLKDLSRMQTKEVRAVGVTAAGGTDKAVVAMNMKKDGVPVEGGQSPNHIVLFGEDYYVPGFKEQVSGMKEGEQKTFTLKFPAEHASKLLAGSDVEFDVTLNELYHLESPTPDDAFAKSLGQTDLATLRGRIKENLAAERAEEEGRREEREVLELIAKESRFDDIPDLLVNEEVNKMLHELEHNVTGQGLDFDKYLEGIKKGIAQLKLEFAPQALVRIKVALIVKELAKQLTVTVDEKDVDDELDRLAENYEDAEAKKRLYSPAYREYVTTVLKNRKVVQELRKTMVK</sequence>
<dbReference type="GO" id="GO:0051083">
    <property type="term" value="P:'de novo' cotranslational protein folding"/>
    <property type="evidence" value="ECO:0007669"/>
    <property type="project" value="TreeGrafter"/>
</dbReference>
<dbReference type="Pfam" id="PF05698">
    <property type="entry name" value="Trigger_C"/>
    <property type="match status" value="1"/>
</dbReference>
<keyword evidence="9" id="KW-0131">Cell cycle</keyword>
<comment type="domain">
    <text evidence="9">Consists of 3 domains; the N-terminus binds the ribosome, the middle domain has PPIase activity, while the C-terminus has intrinsic chaperone activity on its own.</text>
</comment>
<evidence type="ECO:0000256" key="7">
    <source>
        <dbReference type="ARBA" id="ARBA00023235"/>
    </source>
</evidence>
<keyword evidence="9" id="KW-0963">Cytoplasm</keyword>
<comment type="similarity">
    <text evidence="2 9">Belongs to the FKBP-type PPIase family. Tig subfamily.</text>
</comment>
<dbReference type="SUPFAM" id="SSF102735">
    <property type="entry name" value="Trigger factor ribosome-binding domain"/>
    <property type="match status" value="1"/>
</dbReference>
<evidence type="ECO:0000313" key="14">
    <source>
        <dbReference type="Proteomes" id="UP000177885"/>
    </source>
</evidence>
<comment type="subcellular location">
    <subcellularLocation>
        <location evidence="9">Cytoplasm</location>
    </subcellularLocation>
    <text evidence="9">About half TF is bound to the ribosome near the polypeptide exit tunnel while the other half is free in the cytoplasm.</text>
</comment>
<feature type="domain" description="Trigger factor C-terminal" evidence="12">
    <location>
        <begin position="266"/>
        <end position="423"/>
    </location>
</feature>
<dbReference type="GO" id="GO:0015031">
    <property type="term" value="P:protein transport"/>
    <property type="evidence" value="ECO:0007669"/>
    <property type="project" value="UniProtKB-UniRule"/>
</dbReference>
<keyword evidence="6 9" id="KW-0143">Chaperone</keyword>
<proteinExistence type="inferred from homology"/>
<evidence type="ECO:0000256" key="8">
    <source>
        <dbReference type="ARBA" id="ARBA00029986"/>
    </source>
</evidence>
<comment type="caution">
    <text evidence="13">The sequence shown here is derived from an EMBL/GenBank/DDBJ whole genome shotgun (WGS) entry which is preliminary data.</text>
</comment>
<dbReference type="InterPro" id="IPR037041">
    <property type="entry name" value="Trigger_fac_C_sf"/>
</dbReference>
<evidence type="ECO:0000256" key="2">
    <source>
        <dbReference type="ARBA" id="ARBA00005464"/>
    </source>
</evidence>
<dbReference type="InterPro" id="IPR008880">
    <property type="entry name" value="Trigger_fac_C"/>
</dbReference>
<evidence type="ECO:0000256" key="6">
    <source>
        <dbReference type="ARBA" id="ARBA00023186"/>
    </source>
</evidence>
<feature type="domain" description="Trigger factor ribosome-binding bacterial" evidence="11">
    <location>
        <begin position="4"/>
        <end position="146"/>
    </location>
</feature>
<evidence type="ECO:0000256" key="3">
    <source>
        <dbReference type="ARBA" id="ARBA00013194"/>
    </source>
</evidence>
<comment type="function">
    <text evidence="9">Involved in protein export. Acts as a chaperone by maintaining the newly synthesized protein in an open conformation. Functions as a peptidyl-prolyl cis-trans isomerase.</text>
</comment>
<dbReference type="Gene3D" id="3.10.50.40">
    <property type="match status" value="1"/>
</dbReference>
<dbReference type="GO" id="GO:0044183">
    <property type="term" value="F:protein folding chaperone"/>
    <property type="evidence" value="ECO:0007669"/>
    <property type="project" value="TreeGrafter"/>
</dbReference>
<dbReference type="GO" id="GO:0043335">
    <property type="term" value="P:protein unfolding"/>
    <property type="evidence" value="ECO:0007669"/>
    <property type="project" value="TreeGrafter"/>
</dbReference>
<dbReference type="PIRSF" id="PIRSF003095">
    <property type="entry name" value="Trigger_factor"/>
    <property type="match status" value="1"/>
</dbReference>
<dbReference type="STRING" id="1802385.A2856_00925"/>
<reference evidence="13 14" key="1">
    <citation type="journal article" date="2016" name="Nat. Commun.">
        <title>Thousands of microbial genomes shed light on interconnected biogeochemical processes in an aquifer system.</title>
        <authorList>
            <person name="Anantharaman K."/>
            <person name="Brown C.T."/>
            <person name="Hug L.A."/>
            <person name="Sharon I."/>
            <person name="Castelle C.J."/>
            <person name="Probst A.J."/>
            <person name="Thomas B.C."/>
            <person name="Singh A."/>
            <person name="Wilkins M.J."/>
            <person name="Karaoz U."/>
            <person name="Brodie E.L."/>
            <person name="Williams K.H."/>
            <person name="Hubbard S.S."/>
            <person name="Banfield J.F."/>
        </authorList>
    </citation>
    <scope>NUCLEOTIDE SEQUENCE [LARGE SCALE GENOMIC DNA]</scope>
</reference>
<dbReference type="EC" id="5.2.1.8" evidence="3 9"/>
<keyword evidence="7 9" id="KW-0413">Isomerase</keyword>
<keyword evidence="9" id="KW-0132">Cell division</keyword>
<feature type="domain" description="PPIase FKBP-type" evidence="10">
    <location>
        <begin position="167"/>
        <end position="242"/>
    </location>
</feature>
<organism evidence="13 14">
    <name type="scientific">Candidatus Uhrbacteria bacterium RIFCSPHIGHO2_01_FULL_63_20</name>
    <dbReference type="NCBI Taxonomy" id="1802385"/>
    <lineage>
        <taxon>Bacteria</taxon>
        <taxon>Candidatus Uhriibacteriota</taxon>
    </lineage>
</organism>